<reference evidence="2" key="1">
    <citation type="journal article" date="2021" name="Sci. Adv.">
        <title>The American lobster genome reveals insights on longevity, neural, and immune adaptations.</title>
        <authorList>
            <person name="Polinski J.M."/>
            <person name="Zimin A.V."/>
            <person name="Clark K.F."/>
            <person name="Kohn A.B."/>
            <person name="Sadowski N."/>
            <person name="Timp W."/>
            <person name="Ptitsyn A."/>
            <person name="Khanna P."/>
            <person name="Romanova D.Y."/>
            <person name="Williams P."/>
            <person name="Greenwood S.J."/>
            <person name="Moroz L.L."/>
            <person name="Walt D.R."/>
            <person name="Bodnar A.G."/>
        </authorList>
    </citation>
    <scope>NUCLEOTIDE SEQUENCE</scope>
    <source>
        <strain evidence="2">GMGI-L3</strain>
    </source>
</reference>
<dbReference type="Proteomes" id="UP000747542">
    <property type="component" value="Unassembled WGS sequence"/>
</dbReference>
<feature type="non-terminal residue" evidence="2">
    <location>
        <position position="1"/>
    </location>
</feature>
<accession>A0A8J5JLD2</accession>
<proteinExistence type="predicted"/>
<keyword evidence="3" id="KW-1185">Reference proteome</keyword>
<comment type="caution">
    <text evidence="2">The sequence shown here is derived from an EMBL/GenBank/DDBJ whole genome shotgun (WGS) entry which is preliminary data.</text>
</comment>
<dbReference type="GO" id="GO:0005634">
    <property type="term" value="C:nucleus"/>
    <property type="evidence" value="ECO:0007669"/>
    <property type="project" value="UniProtKB-SubCell"/>
</dbReference>
<protein>
    <submittedName>
        <fullName evidence="2">Putative Transposase-containing protein 21</fullName>
    </submittedName>
</protein>
<name>A0A8J5JLD2_HOMAM</name>
<gene>
    <name evidence="2" type="ORF">Hamer_G021101</name>
</gene>
<dbReference type="AlphaFoldDB" id="A0A8J5JLD2"/>
<dbReference type="InterPro" id="IPR009057">
    <property type="entry name" value="Homeodomain-like_sf"/>
</dbReference>
<comment type="subcellular location">
    <subcellularLocation>
        <location evidence="1">Nucleus</location>
    </subcellularLocation>
</comment>
<evidence type="ECO:0000256" key="1">
    <source>
        <dbReference type="ARBA" id="ARBA00004123"/>
    </source>
</evidence>
<dbReference type="EMBL" id="JAHLQT010036637">
    <property type="protein sequence ID" value="KAG7157859.1"/>
    <property type="molecule type" value="Genomic_DNA"/>
</dbReference>
<organism evidence="2 3">
    <name type="scientific">Homarus americanus</name>
    <name type="common">American lobster</name>
    <dbReference type="NCBI Taxonomy" id="6706"/>
    <lineage>
        <taxon>Eukaryota</taxon>
        <taxon>Metazoa</taxon>
        <taxon>Ecdysozoa</taxon>
        <taxon>Arthropoda</taxon>
        <taxon>Crustacea</taxon>
        <taxon>Multicrustacea</taxon>
        <taxon>Malacostraca</taxon>
        <taxon>Eumalacostraca</taxon>
        <taxon>Eucarida</taxon>
        <taxon>Decapoda</taxon>
        <taxon>Pleocyemata</taxon>
        <taxon>Astacidea</taxon>
        <taxon>Nephropoidea</taxon>
        <taxon>Nephropidae</taxon>
        <taxon>Homarus</taxon>
    </lineage>
</organism>
<dbReference type="SUPFAM" id="SSF46689">
    <property type="entry name" value="Homeodomain-like"/>
    <property type="match status" value="1"/>
</dbReference>
<feature type="non-terminal residue" evidence="2">
    <location>
        <position position="511"/>
    </location>
</feature>
<sequence>LEKEAVKRVALTFGIGRNGWKIYYAYIHGPYMKRVTTRDDIAAVIALYKANHVLREISAQTGVALRVVQNLVKRFRDLGEDELPAPLPKSGRPKLLSPRTLKVISRQVRSNPSLTAREVKERNPRLLSHVSLRCVQQALHDDLGFKSFRARRKPLLTKRQKENRGHFMCSLAIIWPRKRETTDIDDLDNEDLLETIFSSRKMRKKRSRDAGAAINIHHTGNGLVAPRGLINQPRTAGLEGWIPTGIGMFLENASQLHKGFINEDEAHQSREDLFSESATASNAAINSANTVIHKPTHTLMDRKSSSYVTQNWRRKSRSMLAMRNGRHRGALWEVMLQPHSSFSTGLGSLEMPPLETTLFGSSVELLRRKLEKVFTWKRLESPALRTDARIPLPSKLTLVDDGCNFSSELNGITKESKRHLSSILYDNGGAVTARGTEAAVKMGGKYRPRERKLKMVSNPMANIFEDGWRIAVLIESTPRRATRINTDLRPTLSGNINNPRLLSRTKYFHKL</sequence>
<evidence type="ECO:0000313" key="2">
    <source>
        <dbReference type="EMBL" id="KAG7157859.1"/>
    </source>
</evidence>
<evidence type="ECO:0000313" key="3">
    <source>
        <dbReference type="Proteomes" id="UP000747542"/>
    </source>
</evidence>